<dbReference type="SUPFAM" id="SSF56219">
    <property type="entry name" value="DNase I-like"/>
    <property type="match status" value="1"/>
</dbReference>
<accession>A0A6H0SFK8</accession>
<reference evidence="3 4" key="1">
    <citation type="submission" date="2018-09" db="EMBL/GenBank/DDBJ databases">
        <title>Glutamicibacter mishrai S5-52T (LMG 29155T = KCTC 39846T).</title>
        <authorList>
            <person name="Das S.K."/>
        </authorList>
    </citation>
    <scope>NUCLEOTIDE SEQUENCE [LARGE SCALE GENOMIC DNA]</scope>
    <source>
        <strain evidence="3 4">S5-52</strain>
    </source>
</reference>
<feature type="transmembrane region" description="Helical" evidence="1">
    <location>
        <begin position="41"/>
        <end position="58"/>
    </location>
</feature>
<evidence type="ECO:0000313" key="3">
    <source>
        <dbReference type="EMBL" id="QIV86178.1"/>
    </source>
</evidence>
<dbReference type="GO" id="GO:0004519">
    <property type="term" value="F:endonuclease activity"/>
    <property type="evidence" value="ECO:0007669"/>
    <property type="project" value="UniProtKB-KW"/>
</dbReference>
<keyword evidence="3" id="KW-0540">Nuclease</keyword>
<feature type="domain" description="Endonuclease/exonuclease/phosphatase" evidence="2">
    <location>
        <begin position="102"/>
        <end position="306"/>
    </location>
</feature>
<keyword evidence="3" id="KW-0378">Hydrolase</keyword>
<dbReference type="EMBL" id="CP032549">
    <property type="protein sequence ID" value="QIV86178.1"/>
    <property type="molecule type" value="Genomic_DNA"/>
</dbReference>
<name>A0A6H0SFK8_9MICC</name>
<keyword evidence="3" id="KW-0255">Endonuclease</keyword>
<organism evidence="3 4">
    <name type="scientific">Glutamicibacter mishrai</name>
    <dbReference type="NCBI Taxonomy" id="1775880"/>
    <lineage>
        <taxon>Bacteria</taxon>
        <taxon>Bacillati</taxon>
        <taxon>Actinomycetota</taxon>
        <taxon>Actinomycetes</taxon>
        <taxon>Micrococcales</taxon>
        <taxon>Micrococcaceae</taxon>
        <taxon>Glutamicibacter</taxon>
    </lineage>
</organism>
<keyword evidence="4" id="KW-1185">Reference proteome</keyword>
<keyword evidence="1" id="KW-0472">Membrane</keyword>
<keyword evidence="1" id="KW-1133">Transmembrane helix</keyword>
<gene>
    <name evidence="3" type="ORF">D3791_03010</name>
</gene>
<protein>
    <submittedName>
        <fullName evidence="3">Endonuclease/exonuclease/phosphatase family protein</fullName>
    </submittedName>
</protein>
<evidence type="ECO:0000313" key="4">
    <source>
        <dbReference type="Proteomes" id="UP000502331"/>
    </source>
</evidence>
<dbReference type="AlphaFoldDB" id="A0A6H0SFK8"/>
<sequence>MTKDRAQPLIAWSWAILVLLGGAVAALPYISWLAGGCIPRLQAFQPWMLVGVAAAVLFASFKRRWLVATLVMAALIVGALPNMAAPGRQSAITGSSEVSVFSFNALKAGADSKQLAQSIKRTNPDVLVLVETSEALHDRLRAQGALASLEFRSAPVPTGGVRDTVIFSRYPLKELSQGIGPEATGWYGMPVVEIDSPGGTFTVVGVHIFPPLGSAQRWNQGLAALQRWLEEQANRPVILAGDYNSTRSHPQFRSLTSTLDTEPTLFPRLTWPADTYSTPLLGIDHVLTAGFNPVSQQTLRIRGSDHLGIMSTVSFIDQ</sequence>
<dbReference type="Pfam" id="PF03372">
    <property type="entry name" value="Exo_endo_phos"/>
    <property type="match status" value="1"/>
</dbReference>
<evidence type="ECO:0000259" key="2">
    <source>
        <dbReference type="Pfam" id="PF03372"/>
    </source>
</evidence>
<feature type="transmembrane region" description="Helical" evidence="1">
    <location>
        <begin position="65"/>
        <end position="84"/>
    </location>
</feature>
<dbReference type="Gene3D" id="3.60.10.10">
    <property type="entry name" value="Endonuclease/exonuclease/phosphatase"/>
    <property type="match status" value="1"/>
</dbReference>
<proteinExistence type="predicted"/>
<dbReference type="GO" id="GO:0004527">
    <property type="term" value="F:exonuclease activity"/>
    <property type="evidence" value="ECO:0007669"/>
    <property type="project" value="UniProtKB-KW"/>
</dbReference>
<evidence type="ECO:0000256" key="1">
    <source>
        <dbReference type="SAM" id="Phobius"/>
    </source>
</evidence>
<keyword evidence="3" id="KW-0269">Exonuclease</keyword>
<dbReference type="InterPro" id="IPR005135">
    <property type="entry name" value="Endo/exonuclease/phosphatase"/>
</dbReference>
<dbReference type="InterPro" id="IPR036691">
    <property type="entry name" value="Endo/exonu/phosph_ase_sf"/>
</dbReference>
<keyword evidence="1" id="KW-0812">Transmembrane</keyword>
<dbReference type="RefSeq" id="WP_172511267.1">
    <property type="nucleotide sequence ID" value="NZ_CP032549.1"/>
</dbReference>
<dbReference type="Proteomes" id="UP000502331">
    <property type="component" value="Chromosome"/>
</dbReference>